<evidence type="ECO:0000256" key="7">
    <source>
        <dbReference type="ARBA" id="ARBA00022840"/>
    </source>
</evidence>
<keyword evidence="9" id="KW-0812">Transmembrane</keyword>
<feature type="transmembrane region" description="Helical" evidence="9">
    <location>
        <begin position="158"/>
        <end position="178"/>
    </location>
</feature>
<dbReference type="PANTHER" id="PTHR43065">
    <property type="entry name" value="SENSOR HISTIDINE KINASE"/>
    <property type="match status" value="1"/>
</dbReference>
<dbReference type="RefSeq" id="WP_191204398.1">
    <property type="nucleotide sequence ID" value="NZ_JACXZA010000003.1"/>
</dbReference>
<evidence type="ECO:0000256" key="1">
    <source>
        <dbReference type="ARBA" id="ARBA00000085"/>
    </source>
</evidence>
<dbReference type="InterPro" id="IPR036890">
    <property type="entry name" value="HATPase_C_sf"/>
</dbReference>
<evidence type="ECO:0000256" key="5">
    <source>
        <dbReference type="ARBA" id="ARBA00022741"/>
    </source>
</evidence>
<keyword evidence="3" id="KW-0597">Phosphoprotein</keyword>
<evidence type="ECO:0000256" key="9">
    <source>
        <dbReference type="SAM" id="Phobius"/>
    </source>
</evidence>
<evidence type="ECO:0000256" key="8">
    <source>
        <dbReference type="ARBA" id="ARBA00023012"/>
    </source>
</evidence>
<dbReference type="PROSITE" id="PS50109">
    <property type="entry name" value="HIS_KIN"/>
    <property type="match status" value="1"/>
</dbReference>
<evidence type="ECO:0000256" key="4">
    <source>
        <dbReference type="ARBA" id="ARBA00022679"/>
    </source>
</evidence>
<dbReference type="InterPro" id="IPR005467">
    <property type="entry name" value="His_kinase_dom"/>
</dbReference>
<dbReference type="SMART" id="SM00387">
    <property type="entry name" value="HATPase_c"/>
    <property type="match status" value="1"/>
</dbReference>
<keyword evidence="7" id="KW-0067">ATP-binding</keyword>
<name>A0ABR8MW03_9BACL</name>
<protein>
    <recommendedName>
        <fullName evidence="2">histidine kinase</fullName>
        <ecNumber evidence="2">2.7.13.3</ecNumber>
    </recommendedName>
</protein>
<dbReference type="InterPro" id="IPR004358">
    <property type="entry name" value="Sig_transdc_His_kin-like_C"/>
</dbReference>
<feature type="transmembrane region" description="Helical" evidence="9">
    <location>
        <begin position="125"/>
        <end position="146"/>
    </location>
</feature>
<comment type="caution">
    <text evidence="11">The sequence shown here is derived from an EMBL/GenBank/DDBJ whole genome shotgun (WGS) entry which is preliminary data.</text>
</comment>
<feature type="transmembrane region" description="Helical" evidence="9">
    <location>
        <begin position="198"/>
        <end position="219"/>
    </location>
</feature>
<organism evidence="11 12">
    <name type="scientific">Paenibacillus terricola</name>
    <dbReference type="NCBI Taxonomy" id="2763503"/>
    <lineage>
        <taxon>Bacteria</taxon>
        <taxon>Bacillati</taxon>
        <taxon>Bacillota</taxon>
        <taxon>Bacilli</taxon>
        <taxon>Bacillales</taxon>
        <taxon>Paenibacillaceae</taxon>
        <taxon>Paenibacillus</taxon>
    </lineage>
</organism>
<evidence type="ECO:0000256" key="3">
    <source>
        <dbReference type="ARBA" id="ARBA00022553"/>
    </source>
</evidence>
<sequence>MLVVWAVLWIAALLLVVINRHSAAFRWLGLVAFCGGMGALASVLEGWITPYEIDPDGLHTANVLRRVQQACSWTSYYGLPYAYLLFGTGYHPNVIPPRLSKLMPWVALVPIVIMLSLPIEGGYPVSYIPLACWAIPYMLIGTALVLTKRVNHPAERRAHLIVTAAVLPAVLFALAMNYTMPLFGVYRLWRYNVWSIPVAFLIFITSLFKYGFMGVQLMIERRRLDYSMRAITSGTAMLNHAIKNDMAKIKLFTEKIKRSGAEDADLQQDAAVIVRSAEHIEAMIRSVHERTQELVLRASIIDLVALTRAQAIMIQPAAAAAKVEVALNVPEQTAPIYILADTVQTEEAIRNVLNNALEAMAEGGQLTITLTGGKRGSILEVRDTGHGIERHHLHKVTEPFFTTKGNSKAMNFGLGLAYSSQLMNRQGGELRIRSERGQGTTVTFAFPAIKRSMQPTDFELRSKILM</sequence>
<evidence type="ECO:0000313" key="11">
    <source>
        <dbReference type="EMBL" id="MBD3920156.1"/>
    </source>
</evidence>
<dbReference type="Pfam" id="PF02518">
    <property type="entry name" value="HATPase_c"/>
    <property type="match status" value="1"/>
</dbReference>
<evidence type="ECO:0000259" key="10">
    <source>
        <dbReference type="PROSITE" id="PS50109"/>
    </source>
</evidence>
<evidence type="ECO:0000256" key="2">
    <source>
        <dbReference type="ARBA" id="ARBA00012438"/>
    </source>
</evidence>
<feature type="transmembrane region" description="Helical" evidence="9">
    <location>
        <begin position="30"/>
        <end position="48"/>
    </location>
</feature>
<gene>
    <name evidence="11" type="ORF">H8B09_15430</name>
</gene>
<evidence type="ECO:0000256" key="6">
    <source>
        <dbReference type="ARBA" id="ARBA00022777"/>
    </source>
</evidence>
<dbReference type="InterPro" id="IPR003594">
    <property type="entry name" value="HATPase_dom"/>
</dbReference>
<comment type="catalytic activity">
    <reaction evidence="1">
        <text>ATP + protein L-histidine = ADP + protein N-phospho-L-histidine.</text>
        <dbReference type="EC" id="2.7.13.3"/>
    </reaction>
</comment>
<dbReference type="EC" id="2.7.13.3" evidence="2"/>
<dbReference type="PRINTS" id="PR00344">
    <property type="entry name" value="BCTRLSENSOR"/>
</dbReference>
<dbReference type="Gene3D" id="3.30.565.10">
    <property type="entry name" value="Histidine kinase-like ATPase, C-terminal domain"/>
    <property type="match status" value="1"/>
</dbReference>
<keyword evidence="9" id="KW-0472">Membrane</keyword>
<proteinExistence type="predicted"/>
<reference evidence="11 12" key="1">
    <citation type="submission" date="2020-09" db="EMBL/GenBank/DDBJ databases">
        <title>Paenibacillus sp. strain PR3 16S rRNA gene Genome sequencing and assembly.</title>
        <authorList>
            <person name="Kim J."/>
        </authorList>
    </citation>
    <scope>NUCLEOTIDE SEQUENCE [LARGE SCALE GENOMIC DNA]</scope>
    <source>
        <strain evidence="11 12">PR3</strain>
    </source>
</reference>
<dbReference type="SUPFAM" id="SSF55874">
    <property type="entry name" value="ATPase domain of HSP90 chaperone/DNA topoisomerase II/histidine kinase"/>
    <property type="match status" value="1"/>
</dbReference>
<keyword evidence="12" id="KW-1185">Reference proteome</keyword>
<accession>A0ABR8MW03</accession>
<keyword evidence="5" id="KW-0547">Nucleotide-binding</keyword>
<keyword evidence="6" id="KW-0418">Kinase</keyword>
<dbReference type="PANTHER" id="PTHR43065:SF10">
    <property type="entry name" value="PEROXIDE STRESS-ACTIVATED HISTIDINE KINASE MAK3"/>
    <property type="match status" value="1"/>
</dbReference>
<dbReference type="Proteomes" id="UP000609346">
    <property type="component" value="Unassembled WGS sequence"/>
</dbReference>
<dbReference type="EMBL" id="JACXZA010000003">
    <property type="protein sequence ID" value="MBD3920156.1"/>
    <property type="molecule type" value="Genomic_DNA"/>
</dbReference>
<feature type="domain" description="Histidine kinase" evidence="10">
    <location>
        <begin position="237"/>
        <end position="450"/>
    </location>
</feature>
<evidence type="ECO:0000313" key="12">
    <source>
        <dbReference type="Proteomes" id="UP000609346"/>
    </source>
</evidence>
<keyword evidence="9" id="KW-1133">Transmembrane helix</keyword>
<keyword evidence="8" id="KW-0902">Two-component regulatory system</keyword>
<feature type="transmembrane region" description="Helical" evidence="9">
    <location>
        <begin position="102"/>
        <end position="119"/>
    </location>
</feature>
<keyword evidence="4" id="KW-0808">Transferase</keyword>